<evidence type="ECO:0000313" key="1">
    <source>
        <dbReference type="EMBL" id="CEK91599.1"/>
    </source>
</evidence>
<accession>A0A0B7BE88</accession>
<proteinExistence type="predicted"/>
<reference evidence="1" key="1">
    <citation type="submission" date="2014-12" db="EMBL/GenBank/DDBJ databases">
        <title>Insight into the proteome of Arion vulgaris.</title>
        <authorList>
            <person name="Aradska J."/>
            <person name="Bulat T."/>
            <person name="Smidak R."/>
            <person name="Sarate P."/>
            <person name="Gangsoo J."/>
            <person name="Sialana F."/>
            <person name="Bilban M."/>
            <person name="Lubec G."/>
        </authorList>
    </citation>
    <scope>NUCLEOTIDE SEQUENCE</scope>
    <source>
        <tissue evidence="1">Skin</tissue>
    </source>
</reference>
<dbReference type="EMBL" id="HACG01044734">
    <property type="protein sequence ID" value="CEK91599.1"/>
    <property type="molecule type" value="Transcribed_RNA"/>
</dbReference>
<organism evidence="1">
    <name type="scientific">Arion vulgaris</name>
    <dbReference type="NCBI Taxonomy" id="1028688"/>
    <lineage>
        <taxon>Eukaryota</taxon>
        <taxon>Metazoa</taxon>
        <taxon>Spiralia</taxon>
        <taxon>Lophotrochozoa</taxon>
        <taxon>Mollusca</taxon>
        <taxon>Gastropoda</taxon>
        <taxon>Heterobranchia</taxon>
        <taxon>Euthyneura</taxon>
        <taxon>Panpulmonata</taxon>
        <taxon>Eupulmonata</taxon>
        <taxon>Stylommatophora</taxon>
        <taxon>Helicina</taxon>
        <taxon>Arionoidea</taxon>
        <taxon>Arionidae</taxon>
        <taxon>Arion</taxon>
    </lineage>
</organism>
<dbReference type="AlphaFoldDB" id="A0A0B7BE88"/>
<name>A0A0B7BE88_9EUPU</name>
<gene>
    <name evidence="1" type="primary">ORF183722</name>
</gene>
<protein>
    <submittedName>
        <fullName evidence="1">Uncharacterized protein</fullName>
    </submittedName>
</protein>
<sequence length="70" mass="8529">MSAKEYEHHHLKETLEMNRTCNSHGDSLLRWISESNQKHKRPIMTWRRKIEQELTEMNHSKNTIQRMAKI</sequence>